<dbReference type="PIRSF" id="PIRSF017082">
    <property type="entry name" value="YflP"/>
    <property type="match status" value="1"/>
</dbReference>
<comment type="caution">
    <text evidence="3">The sequence shown here is derived from an EMBL/GenBank/DDBJ whole genome shotgun (WGS) entry which is preliminary data.</text>
</comment>
<dbReference type="Pfam" id="PF03401">
    <property type="entry name" value="TctC"/>
    <property type="match status" value="1"/>
</dbReference>
<comment type="similarity">
    <text evidence="1">Belongs to the UPF0065 (bug) family.</text>
</comment>
<dbReference type="Gene3D" id="3.40.190.150">
    <property type="entry name" value="Bordetella uptake gene, domain 1"/>
    <property type="match status" value="1"/>
</dbReference>
<evidence type="ECO:0000256" key="1">
    <source>
        <dbReference type="ARBA" id="ARBA00006987"/>
    </source>
</evidence>
<dbReference type="CDD" id="cd07012">
    <property type="entry name" value="PBP2_Bug_TTT"/>
    <property type="match status" value="1"/>
</dbReference>
<dbReference type="EMBL" id="JAODNV010000009">
    <property type="protein sequence ID" value="MCT8990400.1"/>
    <property type="molecule type" value="Genomic_DNA"/>
</dbReference>
<dbReference type="Proteomes" id="UP001149009">
    <property type="component" value="Unassembled WGS sequence"/>
</dbReference>
<gene>
    <name evidence="3" type="ORF">NYR54_08850</name>
</gene>
<dbReference type="PANTHER" id="PTHR42928:SF5">
    <property type="entry name" value="BLR1237 PROTEIN"/>
    <property type="match status" value="1"/>
</dbReference>
<evidence type="ECO:0000313" key="3">
    <source>
        <dbReference type="EMBL" id="MCT8990400.1"/>
    </source>
</evidence>
<dbReference type="RefSeq" id="WP_261515271.1">
    <property type="nucleotide sequence ID" value="NZ_JAODNV010000009.1"/>
</dbReference>
<dbReference type="AlphaFoldDB" id="A0A9X2X7J7"/>
<dbReference type="PANTHER" id="PTHR42928">
    <property type="entry name" value="TRICARBOXYLATE-BINDING PROTEIN"/>
    <property type="match status" value="1"/>
</dbReference>
<dbReference type="InterPro" id="IPR042100">
    <property type="entry name" value="Bug_dom1"/>
</dbReference>
<dbReference type="SUPFAM" id="SSF53850">
    <property type="entry name" value="Periplasmic binding protein-like II"/>
    <property type="match status" value="1"/>
</dbReference>
<dbReference type="Gene3D" id="3.40.190.10">
    <property type="entry name" value="Periplasmic binding protein-like II"/>
    <property type="match status" value="1"/>
</dbReference>
<name>A0A9X2X7J7_9HYPH</name>
<accession>A0A9X2X7J7</accession>
<proteinExistence type="inferred from homology"/>
<sequence length="312" mass="33068">MNLKSLRLTSLALAAAAFAFAAQAADYPVSSVRLLVPANPGGSTDVNARLFAEYFQRHSNASVAVVNQAAGGGVVAAQTLATGPKDGSMLYVWHAALHTTNEFGQSPFPYTAFTPLATTADYNDVYAVRADAPYSTVPELVEYARANPGQVTVGSQLGGTTQIKGDALNKAADGAMRIVDAGGESDRITALLGEQVDVISMSVANAKQYVESGQMKVLAVINKNPDPFVPEWPTTASQGVDISFPLVFTIYGPGEMDPQAVEAFKAVLEEMKADPEYAEALEKASQVPSIRGPEETAEFLKEELEFVQSLID</sequence>
<dbReference type="InterPro" id="IPR005064">
    <property type="entry name" value="BUG"/>
</dbReference>
<evidence type="ECO:0000256" key="2">
    <source>
        <dbReference type="SAM" id="SignalP"/>
    </source>
</evidence>
<feature type="signal peptide" evidence="2">
    <location>
        <begin position="1"/>
        <end position="24"/>
    </location>
</feature>
<evidence type="ECO:0000313" key="4">
    <source>
        <dbReference type="Proteomes" id="UP001149009"/>
    </source>
</evidence>
<keyword evidence="2" id="KW-0732">Signal</keyword>
<protein>
    <submittedName>
        <fullName evidence="3">Tripartite tricarboxylate transporter substrate binding protein</fullName>
    </submittedName>
</protein>
<reference evidence="3" key="1">
    <citation type="submission" date="2022-08" db="EMBL/GenBank/DDBJ databases">
        <title>Chelativorans sichuanense sp. nov., a paraffin oil-degrading bacterium isolated from a mixture of oil-based drill cuttings and paddy soil.</title>
        <authorList>
            <person name="Yu J."/>
            <person name="Liu H."/>
            <person name="Chen Q."/>
        </authorList>
    </citation>
    <scope>NUCLEOTIDE SEQUENCE</scope>
    <source>
        <strain evidence="3">SCAU 2101</strain>
    </source>
</reference>
<keyword evidence="4" id="KW-1185">Reference proteome</keyword>
<organism evidence="3 4">
    <name type="scientific">Chelativorans petroleitrophicus</name>
    <dbReference type="NCBI Taxonomy" id="2975484"/>
    <lineage>
        <taxon>Bacteria</taxon>
        <taxon>Pseudomonadati</taxon>
        <taxon>Pseudomonadota</taxon>
        <taxon>Alphaproteobacteria</taxon>
        <taxon>Hyphomicrobiales</taxon>
        <taxon>Phyllobacteriaceae</taxon>
        <taxon>Chelativorans</taxon>
    </lineage>
</organism>
<feature type="chain" id="PRO_5040799928" evidence="2">
    <location>
        <begin position="25"/>
        <end position="312"/>
    </location>
</feature>